<evidence type="ECO:0000313" key="3">
    <source>
        <dbReference type="Proteomes" id="UP000603904"/>
    </source>
</evidence>
<feature type="compositionally biased region" description="Basic and acidic residues" evidence="1">
    <location>
        <begin position="25"/>
        <end position="52"/>
    </location>
</feature>
<keyword evidence="3" id="KW-1185">Reference proteome</keyword>
<sequence>MDVQHGEEGARRGRLADAAPDDVFDADRRIGDLDGDHAAELGHVGGGEHGDAEALPDEPGQEVRVGHFERDVAGEPGGGERLVGLDTSGRLGRQVHEHLRGEPAKVDRRLLGERVVRRDHGDEPVTGQLADVHAFGPHRGRHPEEGHFDGPLLHLLDELLARAHAQADAHGRVPLVELTKGAGDVDRRDGGDQAHGEPSAHLADGRGHLGHRALGGVQALAGGGEERGTGRAEAHPAAGPLEEFRAQFPFQPRYLVAERGLDDQAPFGCPGEAVRLGDGDEVSHLLQLHGSSLYHDRWPDKHVLDSLMAAGRDCQRDEFGGTKDFHKKPSAVFSMEIRLRAMPNCSREMPEKSPGRGTRPSASQVAIERKYRS</sequence>
<proteinExistence type="predicted"/>
<protein>
    <submittedName>
        <fullName evidence="2">Uncharacterized protein</fullName>
    </submittedName>
</protein>
<dbReference type="EMBL" id="BOOC01000021">
    <property type="protein sequence ID" value="GIH41352.1"/>
    <property type="molecule type" value="Genomic_DNA"/>
</dbReference>
<accession>A0ABQ4G2Q4</accession>
<reference evidence="2 3" key="1">
    <citation type="submission" date="2021-01" db="EMBL/GenBank/DDBJ databases">
        <title>Whole genome shotgun sequence of Microbispora corallina NBRC 16416.</title>
        <authorList>
            <person name="Komaki H."/>
            <person name="Tamura T."/>
        </authorList>
    </citation>
    <scope>NUCLEOTIDE SEQUENCE [LARGE SCALE GENOMIC DNA]</scope>
    <source>
        <strain evidence="2 3">NBRC 16416</strain>
    </source>
</reference>
<feature type="region of interest" description="Disordered" evidence="1">
    <location>
        <begin position="343"/>
        <end position="373"/>
    </location>
</feature>
<evidence type="ECO:0000313" key="2">
    <source>
        <dbReference type="EMBL" id="GIH41352.1"/>
    </source>
</evidence>
<dbReference type="Proteomes" id="UP000603904">
    <property type="component" value="Unassembled WGS sequence"/>
</dbReference>
<comment type="caution">
    <text evidence="2">The sequence shown here is derived from an EMBL/GenBank/DDBJ whole genome shotgun (WGS) entry which is preliminary data.</text>
</comment>
<feature type="compositionally biased region" description="Basic and acidic residues" evidence="1">
    <location>
        <begin position="183"/>
        <end position="195"/>
    </location>
</feature>
<feature type="compositionally biased region" description="Basic and acidic residues" evidence="1">
    <location>
        <begin position="1"/>
        <end position="15"/>
    </location>
</feature>
<feature type="region of interest" description="Disordered" evidence="1">
    <location>
        <begin position="1"/>
        <end position="60"/>
    </location>
</feature>
<evidence type="ECO:0000256" key="1">
    <source>
        <dbReference type="SAM" id="MobiDB-lite"/>
    </source>
</evidence>
<gene>
    <name evidence="2" type="ORF">Mco01_43520</name>
</gene>
<name>A0ABQ4G2Q4_9ACTN</name>
<feature type="region of interest" description="Disordered" evidence="1">
    <location>
        <begin position="182"/>
        <end position="209"/>
    </location>
</feature>
<organism evidence="2 3">
    <name type="scientific">Microbispora corallina</name>
    <dbReference type="NCBI Taxonomy" id="83302"/>
    <lineage>
        <taxon>Bacteria</taxon>
        <taxon>Bacillati</taxon>
        <taxon>Actinomycetota</taxon>
        <taxon>Actinomycetes</taxon>
        <taxon>Streptosporangiales</taxon>
        <taxon>Streptosporangiaceae</taxon>
        <taxon>Microbispora</taxon>
    </lineage>
</organism>